<dbReference type="Proteomes" id="UP000198793">
    <property type="component" value="Unassembled WGS sequence"/>
</dbReference>
<dbReference type="AlphaFoldDB" id="A0A1H0IQS7"/>
<proteinExistence type="predicted"/>
<gene>
    <name evidence="3" type="ORF">SAMN05192530_105290</name>
</gene>
<keyword evidence="1" id="KW-1133">Transmembrane helix</keyword>
<protein>
    <submittedName>
        <fullName evidence="3">Membrane protein YqaA, SNARE-associated domain</fullName>
    </submittedName>
</protein>
<keyword evidence="1" id="KW-0472">Membrane</keyword>
<dbReference type="OrthoDB" id="9814483at2"/>
<feature type="transmembrane region" description="Helical" evidence="1">
    <location>
        <begin position="42"/>
        <end position="62"/>
    </location>
</feature>
<dbReference type="PANTHER" id="PTHR42709">
    <property type="entry name" value="ALKALINE PHOSPHATASE LIKE PROTEIN"/>
    <property type="match status" value="1"/>
</dbReference>
<dbReference type="STRING" id="1166073.SAMN05192530_105290"/>
<feature type="domain" description="VTT" evidence="2">
    <location>
        <begin position="28"/>
        <end position="139"/>
    </location>
</feature>
<dbReference type="InterPro" id="IPR051311">
    <property type="entry name" value="DedA_domain"/>
</dbReference>
<keyword evidence="1" id="KW-0812">Transmembrane</keyword>
<keyword evidence="4" id="KW-1185">Reference proteome</keyword>
<reference evidence="3 4" key="1">
    <citation type="submission" date="2016-10" db="EMBL/GenBank/DDBJ databases">
        <authorList>
            <person name="de Groot N.N."/>
        </authorList>
    </citation>
    <scope>NUCLEOTIDE SEQUENCE [LARGE SCALE GENOMIC DNA]</scope>
    <source>
        <strain evidence="4">L7-484,KACC 16230,DSM 25025</strain>
    </source>
</reference>
<evidence type="ECO:0000259" key="2">
    <source>
        <dbReference type="Pfam" id="PF09335"/>
    </source>
</evidence>
<dbReference type="EMBL" id="FNIT01000005">
    <property type="protein sequence ID" value="SDO33839.1"/>
    <property type="molecule type" value="Genomic_DNA"/>
</dbReference>
<dbReference type="InterPro" id="IPR032816">
    <property type="entry name" value="VTT_dom"/>
</dbReference>
<dbReference type="Pfam" id="PF09335">
    <property type="entry name" value="VTT_dom"/>
    <property type="match status" value="1"/>
</dbReference>
<name>A0A1H0IQS7_9HYPH</name>
<evidence type="ECO:0000313" key="3">
    <source>
        <dbReference type="EMBL" id="SDO33839.1"/>
    </source>
</evidence>
<organism evidence="3 4">
    <name type="scientific">Aureimonas jatrophae</name>
    <dbReference type="NCBI Taxonomy" id="1166073"/>
    <lineage>
        <taxon>Bacteria</taxon>
        <taxon>Pseudomonadati</taxon>
        <taxon>Pseudomonadota</taxon>
        <taxon>Alphaproteobacteria</taxon>
        <taxon>Hyphomicrobiales</taxon>
        <taxon>Aurantimonadaceae</taxon>
        <taxon>Aureimonas</taxon>
    </lineage>
</organism>
<dbReference type="PANTHER" id="PTHR42709:SF4">
    <property type="entry name" value="INNER MEMBRANE PROTEIN YQAA"/>
    <property type="match status" value="1"/>
</dbReference>
<dbReference type="RefSeq" id="WP_090673963.1">
    <property type="nucleotide sequence ID" value="NZ_FNIT01000005.1"/>
</dbReference>
<accession>A0A1H0IQS7</accession>
<sequence length="149" mass="15417">MTAELSAYAALFASALVAATLFPASSEAVLVGLLVSGTGDPWWLVAVATLGNTLGGVVNWVCGRTLAAQSHRRWFPVSSDKLERAAGWFQRFGLPALMFTWLPVVGDALTVVAGMLQVPLGRFVALVGLGKGLRYAALAAATLASLGTG</sequence>
<evidence type="ECO:0000313" key="4">
    <source>
        <dbReference type="Proteomes" id="UP000198793"/>
    </source>
</evidence>
<evidence type="ECO:0000256" key="1">
    <source>
        <dbReference type="SAM" id="Phobius"/>
    </source>
</evidence>